<dbReference type="OrthoDB" id="9860135at2"/>
<protein>
    <submittedName>
        <fullName evidence="1">Uncharacterized protein</fullName>
    </submittedName>
</protein>
<dbReference type="EMBL" id="CP011507">
    <property type="protein sequence ID" value="AKS07091.1"/>
    <property type="molecule type" value="Genomic_DNA"/>
</dbReference>
<dbReference type="RefSeq" id="WP_049710655.1">
    <property type="nucleotide sequence ID" value="NZ_CP011507.1"/>
</dbReference>
<sequence length="158" mass="17931">MSIDYTFFDLREEHYSALYRAWLIAHILSANRNGKLQLSIYKAQQIDYIVKSPQFFRRACQFLSGPQSAINISEALYNSEISKSQTFDRQNFLAKVMQLCGEGILEIVKENGTFFIKCLISPPSPEISAQIHLESQIIAVKGLAQKTELVVNKIILGE</sequence>
<organism evidence="1 2">
    <name type="scientific">Pseudomonas trivialis</name>
    <dbReference type="NCBI Taxonomy" id="200450"/>
    <lineage>
        <taxon>Bacteria</taxon>
        <taxon>Pseudomonadati</taxon>
        <taxon>Pseudomonadota</taxon>
        <taxon>Gammaproteobacteria</taxon>
        <taxon>Pseudomonadales</taxon>
        <taxon>Pseudomonadaceae</taxon>
        <taxon>Pseudomonas</taxon>
    </lineage>
</organism>
<reference evidence="1 2" key="1">
    <citation type="journal article" date="2015" name="Genome Announc.">
        <title>Complete Genome Sequence of the Rhizobacterium Pseudomonas trivialis Strain IHBB745 with Multiple Plant Growth-Promoting Activities and Tolerance to Desiccation and Alkalinity.</title>
        <authorList>
            <person name="Gulati A."/>
            <person name="Swarnkar M.K."/>
            <person name="Vyas P."/>
            <person name="Rahi P."/>
            <person name="Thakur R."/>
            <person name="Thakur N."/>
            <person name="Singh A.K."/>
        </authorList>
    </citation>
    <scope>NUCLEOTIDE SEQUENCE [LARGE SCALE GENOMIC DNA]</scope>
    <source>
        <strain evidence="2">745</strain>
    </source>
</reference>
<accession>A0A0H5A819</accession>
<dbReference type="KEGG" id="ptv:AA957_13535"/>
<dbReference type="PATRIC" id="fig|200450.3.peg.2791"/>
<dbReference type="AlphaFoldDB" id="A0A0H5A819"/>
<proteinExistence type="predicted"/>
<dbReference type="Proteomes" id="UP000036608">
    <property type="component" value="Chromosome"/>
</dbReference>
<evidence type="ECO:0000313" key="2">
    <source>
        <dbReference type="Proteomes" id="UP000036608"/>
    </source>
</evidence>
<evidence type="ECO:0000313" key="1">
    <source>
        <dbReference type="EMBL" id="AKS07091.1"/>
    </source>
</evidence>
<reference evidence="2" key="2">
    <citation type="submission" date="2015-05" db="EMBL/GenBank/DDBJ databases">
        <authorList>
            <person name="Swarnkar M.K."/>
            <person name="Vyas P."/>
            <person name="Rahi P."/>
            <person name="Thakur R."/>
            <person name="Thakur N."/>
            <person name="Singh A.K."/>
            <person name="Gulati A."/>
        </authorList>
    </citation>
    <scope>NUCLEOTIDE SEQUENCE [LARGE SCALE GENOMIC DNA]</scope>
    <source>
        <strain evidence="2">745</strain>
    </source>
</reference>
<name>A0A0H5A819_9PSED</name>
<gene>
    <name evidence="1" type="ORF">AA957_13535</name>
</gene>